<evidence type="ECO:0000313" key="2">
    <source>
        <dbReference type="EMBL" id="SYV90265.1"/>
    </source>
</evidence>
<reference evidence="3" key="1">
    <citation type="submission" date="2018-06" db="EMBL/GenBank/DDBJ databases">
        <authorList>
            <consortium name="Pathogen Informatics"/>
        </authorList>
    </citation>
    <scope>NUCLEOTIDE SEQUENCE [LARGE SCALE GENOMIC DNA]</scope>
    <source>
        <strain evidence="3">NCTC10135</strain>
    </source>
</reference>
<feature type="compositionally biased region" description="Polar residues" evidence="1">
    <location>
        <begin position="187"/>
        <end position="203"/>
    </location>
</feature>
<dbReference type="KEGG" id="mala:NCTC10135_00786"/>
<protein>
    <submittedName>
        <fullName evidence="2">Uncharacterized protein</fullName>
    </submittedName>
</protein>
<sequence length="203" mass="23914">MKKQIFNYIKTLIASEQKNNQIVFANKENNSSNKDALNVVNETNEIKIDNESEIDNFDGGKENMNEIEDDKKQKALNEIDDFYVEEKIDVAKEIKEIDAFEKHLSSFENNESNFDDIDTLDDEDKSYDIEYNETADFVEFEIDQRSLENNRYQEPEDEDHEEYDHISSLENLNSNNKEKKQSNNQLDSSNFLEKNIKNQNKQT</sequence>
<dbReference type="Proteomes" id="UP000259864">
    <property type="component" value="Chromosome 1"/>
</dbReference>
<feature type="region of interest" description="Disordered" evidence="1">
    <location>
        <begin position="151"/>
        <end position="203"/>
    </location>
</feature>
<proteinExistence type="predicted"/>
<dbReference type="AlphaFoldDB" id="A0A3B0P5P7"/>
<dbReference type="EMBL" id="LS991949">
    <property type="protein sequence ID" value="SYV90265.1"/>
    <property type="molecule type" value="Genomic_DNA"/>
</dbReference>
<gene>
    <name evidence="2" type="ORF">NCTC10135_00786</name>
</gene>
<organism evidence="2 3">
    <name type="scientific">Metamycoplasma alkalescens</name>
    <dbReference type="NCBI Taxonomy" id="45363"/>
    <lineage>
        <taxon>Bacteria</taxon>
        <taxon>Bacillati</taxon>
        <taxon>Mycoplasmatota</taxon>
        <taxon>Mycoplasmoidales</taxon>
        <taxon>Metamycoplasmataceae</taxon>
        <taxon>Metamycoplasma</taxon>
    </lineage>
</organism>
<evidence type="ECO:0000256" key="1">
    <source>
        <dbReference type="SAM" id="MobiDB-lite"/>
    </source>
</evidence>
<name>A0A3B0P5P7_9BACT</name>
<evidence type="ECO:0000313" key="3">
    <source>
        <dbReference type="Proteomes" id="UP000259864"/>
    </source>
</evidence>
<accession>A0A3B0P5P7</accession>